<dbReference type="InterPro" id="IPR050564">
    <property type="entry name" value="F420-G6PD/mer"/>
</dbReference>
<reference evidence="3" key="1">
    <citation type="submission" date="2018-05" db="EMBL/GenBank/DDBJ databases">
        <authorList>
            <person name="Lanie J.A."/>
            <person name="Ng W.-L."/>
            <person name="Kazmierczak K.M."/>
            <person name="Andrzejewski T.M."/>
            <person name="Davidsen T.M."/>
            <person name="Wayne K.J."/>
            <person name="Tettelin H."/>
            <person name="Glass J.I."/>
            <person name="Rusch D."/>
            <person name="Podicherti R."/>
            <person name="Tsui H.-C.T."/>
            <person name="Winkler M.E."/>
        </authorList>
    </citation>
    <scope>NUCLEOTIDE SEQUENCE</scope>
</reference>
<proteinExistence type="predicted"/>
<dbReference type="AlphaFoldDB" id="A0A382NWU8"/>
<dbReference type="PANTHER" id="PTHR43244">
    <property type="match status" value="1"/>
</dbReference>
<dbReference type="GO" id="GO:0016705">
    <property type="term" value="F:oxidoreductase activity, acting on paired donors, with incorporation or reduction of molecular oxygen"/>
    <property type="evidence" value="ECO:0007669"/>
    <property type="project" value="InterPro"/>
</dbReference>
<evidence type="ECO:0000259" key="2">
    <source>
        <dbReference type="Pfam" id="PF00296"/>
    </source>
</evidence>
<gene>
    <name evidence="3" type="ORF">METZ01_LOCUS318498</name>
</gene>
<evidence type="ECO:0000313" key="3">
    <source>
        <dbReference type="EMBL" id="SVC65644.1"/>
    </source>
</evidence>
<dbReference type="InterPro" id="IPR011251">
    <property type="entry name" value="Luciferase-like_dom"/>
</dbReference>
<dbReference type="Pfam" id="PF00296">
    <property type="entry name" value="Bac_luciferase"/>
    <property type="match status" value="1"/>
</dbReference>
<dbReference type="EMBL" id="UINC01103340">
    <property type="protein sequence ID" value="SVC65644.1"/>
    <property type="molecule type" value="Genomic_DNA"/>
</dbReference>
<dbReference type="SUPFAM" id="SSF51679">
    <property type="entry name" value="Bacterial luciferase-like"/>
    <property type="match status" value="1"/>
</dbReference>
<dbReference type="InterPro" id="IPR036661">
    <property type="entry name" value="Luciferase-like_sf"/>
</dbReference>
<feature type="domain" description="Luciferase-like" evidence="2">
    <location>
        <begin position="12"/>
        <end position="182"/>
    </location>
</feature>
<protein>
    <recommendedName>
        <fullName evidence="2">Luciferase-like domain-containing protein</fullName>
    </recommendedName>
</protein>
<dbReference type="Gene3D" id="3.20.20.30">
    <property type="entry name" value="Luciferase-like domain"/>
    <property type="match status" value="1"/>
</dbReference>
<sequence>MDIEIILDPNLTPTQLAEIAVIAEQGGVRTLWHSNLYSSWDAFVALVPAAMATKRIKLGVLAVSPYEMHPLKISNAILSLNEIANGRAIIAIGGGGAVVSATSEAGVYLDPKKLRIVRGVREAVEIVKAAYSGELVKPYEGELFRITLPVRTDWAKAQPPLVYTCSDGPQMTRMGARVADGM</sequence>
<keyword evidence="1" id="KW-0560">Oxidoreductase</keyword>
<dbReference type="PANTHER" id="PTHR43244:SF1">
    <property type="entry name" value="5,10-METHYLENETETRAHYDROMETHANOPTERIN REDUCTASE"/>
    <property type="match status" value="1"/>
</dbReference>
<feature type="non-terminal residue" evidence="3">
    <location>
        <position position="182"/>
    </location>
</feature>
<accession>A0A382NWU8</accession>
<evidence type="ECO:0000256" key="1">
    <source>
        <dbReference type="ARBA" id="ARBA00023002"/>
    </source>
</evidence>
<name>A0A382NWU8_9ZZZZ</name>
<organism evidence="3">
    <name type="scientific">marine metagenome</name>
    <dbReference type="NCBI Taxonomy" id="408172"/>
    <lineage>
        <taxon>unclassified sequences</taxon>
        <taxon>metagenomes</taxon>
        <taxon>ecological metagenomes</taxon>
    </lineage>
</organism>